<gene>
    <name evidence="2" type="ORF">BT63DRAFT_305979</name>
</gene>
<evidence type="ECO:0000313" key="2">
    <source>
        <dbReference type="EMBL" id="KAF2667966.1"/>
    </source>
</evidence>
<name>A0A6A6U8M1_9PEZI</name>
<sequence>MARSFSQYIFHHIISRDLIPSVLDCESSILRGQWKTLHLPIKRSRFLADIMLAEACLYIVAQSIVILYAQTRSRT</sequence>
<proteinExistence type="predicted"/>
<accession>A0A6A6U8M1</accession>
<dbReference type="Proteomes" id="UP000799302">
    <property type="component" value="Unassembled WGS sequence"/>
</dbReference>
<keyword evidence="1" id="KW-1133">Transmembrane helix</keyword>
<protein>
    <submittedName>
        <fullName evidence="2">Uncharacterized protein</fullName>
    </submittedName>
</protein>
<dbReference type="EMBL" id="MU004237">
    <property type="protein sequence ID" value="KAF2667966.1"/>
    <property type="molecule type" value="Genomic_DNA"/>
</dbReference>
<keyword evidence="1" id="KW-0812">Transmembrane</keyword>
<organism evidence="2 3">
    <name type="scientific">Microthyrium microscopicum</name>
    <dbReference type="NCBI Taxonomy" id="703497"/>
    <lineage>
        <taxon>Eukaryota</taxon>
        <taxon>Fungi</taxon>
        <taxon>Dikarya</taxon>
        <taxon>Ascomycota</taxon>
        <taxon>Pezizomycotina</taxon>
        <taxon>Dothideomycetes</taxon>
        <taxon>Dothideomycetes incertae sedis</taxon>
        <taxon>Microthyriales</taxon>
        <taxon>Microthyriaceae</taxon>
        <taxon>Microthyrium</taxon>
    </lineage>
</organism>
<feature type="transmembrane region" description="Helical" evidence="1">
    <location>
        <begin position="46"/>
        <end position="69"/>
    </location>
</feature>
<keyword evidence="1" id="KW-0472">Membrane</keyword>
<evidence type="ECO:0000256" key="1">
    <source>
        <dbReference type="SAM" id="Phobius"/>
    </source>
</evidence>
<keyword evidence="3" id="KW-1185">Reference proteome</keyword>
<evidence type="ECO:0000313" key="3">
    <source>
        <dbReference type="Proteomes" id="UP000799302"/>
    </source>
</evidence>
<dbReference type="AlphaFoldDB" id="A0A6A6U8M1"/>
<reference evidence="2" key="1">
    <citation type="journal article" date="2020" name="Stud. Mycol.">
        <title>101 Dothideomycetes genomes: a test case for predicting lifestyles and emergence of pathogens.</title>
        <authorList>
            <person name="Haridas S."/>
            <person name="Albert R."/>
            <person name="Binder M."/>
            <person name="Bloem J."/>
            <person name="Labutti K."/>
            <person name="Salamov A."/>
            <person name="Andreopoulos B."/>
            <person name="Baker S."/>
            <person name="Barry K."/>
            <person name="Bills G."/>
            <person name="Bluhm B."/>
            <person name="Cannon C."/>
            <person name="Castanera R."/>
            <person name="Culley D."/>
            <person name="Daum C."/>
            <person name="Ezra D."/>
            <person name="Gonzalez J."/>
            <person name="Henrissat B."/>
            <person name="Kuo A."/>
            <person name="Liang C."/>
            <person name="Lipzen A."/>
            <person name="Lutzoni F."/>
            <person name="Magnuson J."/>
            <person name="Mondo S."/>
            <person name="Nolan M."/>
            <person name="Ohm R."/>
            <person name="Pangilinan J."/>
            <person name="Park H.-J."/>
            <person name="Ramirez L."/>
            <person name="Alfaro M."/>
            <person name="Sun H."/>
            <person name="Tritt A."/>
            <person name="Yoshinaga Y."/>
            <person name="Zwiers L.-H."/>
            <person name="Turgeon B."/>
            <person name="Goodwin S."/>
            <person name="Spatafora J."/>
            <person name="Crous P."/>
            <person name="Grigoriev I."/>
        </authorList>
    </citation>
    <scope>NUCLEOTIDE SEQUENCE</scope>
    <source>
        <strain evidence="2">CBS 115976</strain>
    </source>
</reference>